<dbReference type="AlphaFoldDB" id="A0A0L0K240"/>
<feature type="signal peptide" evidence="2">
    <location>
        <begin position="1"/>
        <end position="33"/>
    </location>
</feature>
<organism evidence="3 4">
    <name type="scientific">Streptomyces acidiscabies</name>
    <dbReference type="NCBI Taxonomy" id="42234"/>
    <lineage>
        <taxon>Bacteria</taxon>
        <taxon>Bacillati</taxon>
        <taxon>Actinomycetota</taxon>
        <taxon>Actinomycetes</taxon>
        <taxon>Kitasatosporales</taxon>
        <taxon>Streptomycetaceae</taxon>
        <taxon>Streptomyces</taxon>
    </lineage>
</organism>
<evidence type="ECO:0008006" key="5">
    <source>
        <dbReference type="Google" id="ProtNLM"/>
    </source>
</evidence>
<protein>
    <recommendedName>
        <fullName evidence="5">Secreted protein</fullName>
    </recommendedName>
</protein>
<dbReference type="OrthoDB" id="4327235at2"/>
<gene>
    <name evidence="3" type="ORF">IQ63_25265</name>
</gene>
<dbReference type="Proteomes" id="UP000037151">
    <property type="component" value="Unassembled WGS sequence"/>
</dbReference>
<sequence>MARTQVTKLWTTIVTALLSLFTALGLITTTATAAVAHQEPTRNAAATVTAEPALTPFWDWAPTRSLPPTMKQRIRAEAHGKSPNCRHLPRTDAEPLTETTPDGPTTDTEAPLQT</sequence>
<dbReference type="RefSeq" id="WP_050372694.1">
    <property type="nucleotide sequence ID" value="NZ_KQ257825.1"/>
</dbReference>
<dbReference type="PATRIC" id="fig|42234.21.peg.5225"/>
<proteinExistence type="predicted"/>
<feature type="region of interest" description="Disordered" evidence="1">
    <location>
        <begin position="73"/>
        <end position="114"/>
    </location>
</feature>
<evidence type="ECO:0000256" key="1">
    <source>
        <dbReference type="SAM" id="MobiDB-lite"/>
    </source>
</evidence>
<evidence type="ECO:0000313" key="3">
    <source>
        <dbReference type="EMBL" id="KND31665.1"/>
    </source>
</evidence>
<feature type="compositionally biased region" description="Low complexity" evidence="1">
    <location>
        <begin position="97"/>
        <end position="114"/>
    </location>
</feature>
<name>A0A0L0K240_9ACTN</name>
<keyword evidence="2" id="KW-0732">Signal</keyword>
<dbReference type="InterPro" id="IPR045925">
    <property type="entry name" value="DUF6344"/>
</dbReference>
<feature type="chain" id="PRO_5005542016" description="Secreted protein" evidence="2">
    <location>
        <begin position="34"/>
        <end position="114"/>
    </location>
</feature>
<dbReference type="Pfam" id="PF19871">
    <property type="entry name" value="DUF6344"/>
    <property type="match status" value="1"/>
</dbReference>
<reference evidence="4" key="1">
    <citation type="submission" date="2014-07" db="EMBL/GenBank/DDBJ databases">
        <title>Genome sequencing of plant-pathogenic Streptomyces species.</title>
        <authorList>
            <person name="Harrison J."/>
            <person name="Sapp M."/>
            <person name="Thwaites R."/>
            <person name="Studholme D.J."/>
        </authorList>
    </citation>
    <scope>NUCLEOTIDE SEQUENCE [LARGE SCALE GENOMIC DNA]</scope>
    <source>
        <strain evidence="4">NCPPB 4445</strain>
    </source>
</reference>
<accession>A0A0L0K240</accession>
<evidence type="ECO:0000256" key="2">
    <source>
        <dbReference type="SAM" id="SignalP"/>
    </source>
</evidence>
<evidence type="ECO:0000313" key="4">
    <source>
        <dbReference type="Proteomes" id="UP000037151"/>
    </source>
</evidence>
<comment type="caution">
    <text evidence="3">The sequence shown here is derived from an EMBL/GenBank/DDBJ whole genome shotgun (WGS) entry which is preliminary data.</text>
</comment>
<dbReference type="EMBL" id="JPPY01000145">
    <property type="protein sequence ID" value="KND31665.1"/>
    <property type="molecule type" value="Genomic_DNA"/>
</dbReference>